<reference evidence="1" key="1">
    <citation type="submission" date="2015-07" db="EMBL/GenBank/DDBJ databases">
        <title>Adaptation to a free-living lifestyle via gene acquisitions in the diplomonad Trepomonas sp. PC1.</title>
        <authorList>
            <person name="Xu F."/>
            <person name="Jerlstrom-Hultqvist J."/>
            <person name="Kolisko M."/>
            <person name="Simpson A.G.B."/>
            <person name="Roger A.J."/>
            <person name="Svard S.G."/>
            <person name="Andersson J.O."/>
        </authorList>
    </citation>
    <scope>NUCLEOTIDE SEQUENCE</scope>
    <source>
        <strain evidence="1">PC1</strain>
    </source>
</reference>
<sequence length="1691" mass="196630">LKTFETFLKQIFSETYSSQIVWDDSLLNSVFHQVQQISDEFEAQKMIDPKMAWNYEEIKINHRGVSNLKQNKFDIYANSYNLGYLLEHCEPEVNKTLSQDNTEFCKQFLYQQRKKYLDGLNVISLRELQEKSDLANFDYSKKIDSELITVLKQENCYISALQQDLFDFYMNQAENEDEEIASLHCILMISLLFEQKFNKIEHMCKQIIQTIDAEKYQILIYQLLIIECCCYQIDESDLQKRSYWQLLIHNDIIYSLVGKLLPLFLYENGKNKLDDKIGENDLLNNNTFGNLLQVTLRIIFRCIQQCQSTDINGNSLYPLPKLYSIIQSQSILPNFIGILAICSTNKDNEFCKKVYITICRIVKELCTQSKQNIDFFIKSGLIEMVLSNQFDQDVNKEIFAMLKLFLLSEKGFIVMKKLLPEPFINYMTIQKPTVEIYDLFCKDFTVSPLIIWSKELRSVLQYQLGAFATSIQDALKQLKKDQCSQYFQNIKLFVEKDERIIPIIWFDEIEQHYDITEYYTLLTCHKQYEIGKIYLDLFTQQNYVQTYEQISGKRLSETDEMFKSELENLKNSLQLQEVVQIICQVLTLPHNATLIEIKTNYDNNELGPLSNFQITNLTEATNFLLRIAFKNIQQSIIETKLLLQSEVQVIGKMKEFKSKTGLNGLVLLKQNSSLTHPETLKQQRLQNLKIIFKFFAVLGIVYKAVTKIVSDSNKNFQQTSFDILDGLIELSKSIIALDCENLIQNVMGVSVDVPEEEIQILQEISTQYKGEQSKQVSETYGLFAKLVANVYYIKEYNKEFVESIDQLTKTIMQSLSNQSIKDIPIQFMECLQQLLQKLYKPSFQFEETDKQTVESLQEKIIINVLNIIQKLSSFSNGVELIMQTNILMFLLKGIFEKKTKFVQILKSLHNQQTAPIFQNCLSPWITSGFEQNLEAEQIIEKSLKLNYAENSIYNPQVKMFLQQQIDHFCQHCGTDNVMGPFAQLLVPDKVLLFEIKINNFYFGVIANKILIQAINMIDDKMATQLLPISVNSPVSAIIEAFLPKFLQKLFNKELLSPQDSNLLLQIQDQRYIMVIMLLISIYGLVGSKSLTKYMLFLAFQYSNSVNTEVLAEIAATQLDLDKVDAKSVMPQLLYFISQNKFKGAESLIAQPYKLDPNKFRNAGFELGFSEPTKLQGFFNIPSFTGRTKVMTCILLNTCSSQHYKNLDIYVLNQFLSNIQNQQQNELNFKILNNLLPKSKFLQKILPTPLQLCIYEQNQAQFVKLMFSTINHAELVWNQQCGQQLIQYIAQLAPQIGFESDVDLSVYSYLNCVKYLNDNYTSQQLVVENVFLPLIKQEFSLRNPLDLAAKLLQKTLQIVKNETDKLHLAVIYLESLVKILQKYKKLSQIVLSLPEFEQLVERIIFDSDFCCGYQVNPQYSQHLALHLVNILQIATSIQLKYPNLLHLTHFFLSQFVFYSYEDQQVKTNPKTHRIFDTFLYFIKDKAATVAIFVQFAFQQMQDDKVSQQILGSKLMTYQGTQLSEVMSLLAIVKFSSNQTLPKQCDVYLLNKLVEKPEQQKEFIENESIESFQYYIKAIQQLGFQARVADGKFIPNEFQKYPIIENLLHFIKEFEFQIQKDDYKLKLQKSEFEVIRNGFQSEIVNFYEDSMLQEIWKEEKQNIDKNEILGTTMVGLQLSIMGCAEQPMGKIIE</sequence>
<evidence type="ECO:0000313" key="1">
    <source>
        <dbReference type="EMBL" id="JAP93328.1"/>
    </source>
</evidence>
<protein>
    <submittedName>
        <fullName evidence="1">Uncharacterized protein</fullName>
    </submittedName>
</protein>
<gene>
    <name evidence="1" type="ORF">TPC1_14436</name>
</gene>
<accession>A0A146KAN0</accession>
<feature type="non-terminal residue" evidence="1">
    <location>
        <position position="1"/>
    </location>
</feature>
<name>A0A146KAN0_9EUKA</name>
<dbReference type="EMBL" id="GDID01003278">
    <property type="protein sequence ID" value="JAP93328.1"/>
    <property type="molecule type" value="Transcribed_RNA"/>
</dbReference>
<proteinExistence type="predicted"/>
<organism evidence="1">
    <name type="scientific">Trepomonas sp. PC1</name>
    <dbReference type="NCBI Taxonomy" id="1076344"/>
    <lineage>
        <taxon>Eukaryota</taxon>
        <taxon>Metamonada</taxon>
        <taxon>Diplomonadida</taxon>
        <taxon>Hexamitidae</taxon>
        <taxon>Hexamitinae</taxon>
        <taxon>Trepomonas</taxon>
    </lineage>
</organism>